<keyword evidence="4" id="KW-1185">Reference proteome</keyword>
<proteinExistence type="predicted"/>
<gene>
    <name evidence="3" type="ORF">EYC87_13950</name>
</gene>
<feature type="region of interest" description="Disordered" evidence="1">
    <location>
        <begin position="1"/>
        <end position="39"/>
    </location>
</feature>
<dbReference type="InterPro" id="IPR001173">
    <property type="entry name" value="Glyco_trans_2-like"/>
</dbReference>
<feature type="domain" description="Glycosyltransferase 2-like" evidence="2">
    <location>
        <begin position="71"/>
        <end position="159"/>
    </location>
</feature>
<evidence type="ECO:0000259" key="2">
    <source>
        <dbReference type="Pfam" id="PF00535"/>
    </source>
</evidence>
<organism evidence="3 4">
    <name type="scientific">Candidatus Seongchinamella marina</name>
    <dbReference type="NCBI Taxonomy" id="2518990"/>
    <lineage>
        <taxon>Bacteria</taxon>
        <taxon>Pseudomonadati</taxon>
        <taxon>Pseudomonadota</taxon>
        <taxon>Gammaproteobacteria</taxon>
        <taxon>Cellvibrionales</taxon>
        <taxon>Halieaceae</taxon>
        <taxon>Seongchinamella</taxon>
    </lineage>
</organism>
<dbReference type="EMBL" id="SHNP01000005">
    <property type="protein sequence ID" value="MCX2974692.1"/>
    <property type="molecule type" value="Genomic_DNA"/>
</dbReference>
<name>A0ABT3SXG6_9GAMM</name>
<evidence type="ECO:0000256" key="1">
    <source>
        <dbReference type="SAM" id="MobiDB-lite"/>
    </source>
</evidence>
<feature type="compositionally biased region" description="Basic and acidic residues" evidence="1">
    <location>
        <begin position="10"/>
        <end position="20"/>
    </location>
</feature>
<dbReference type="RefSeq" id="WP_279253423.1">
    <property type="nucleotide sequence ID" value="NZ_SHNP01000005.1"/>
</dbReference>
<accession>A0ABT3SXG6</accession>
<dbReference type="CDD" id="cd00761">
    <property type="entry name" value="Glyco_tranf_GTA_type"/>
    <property type="match status" value="1"/>
</dbReference>
<dbReference type="InterPro" id="IPR029044">
    <property type="entry name" value="Nucleotide-diphossugar_trans"/>
</dbReference>
<protein>
    <submittedName>
        <fullName evidence="3">Glycosyltransferase family 2 protein</fullName>
    </submittedName>
</protein>
<dbReference type="Proteomes" id="UP001143307">
    <property type="component" value="Unassembled WGS sequence"/>
</dbReference>
<reference evidence="3" key="1">
    <citation type="submission" date="2019-02" db="EMBL/GenBank/DDBJ databases">
        <authorList>
            <person name="Li S.-H."/>
        </authorList>
    </citation>
    <scope>NUCLEOTIDE SEQUENCE</scope>
    <source>
        <strain evidence="3">IMCC8485</strain>
    </source>
</reference>
<sequence length="370" mass="40942">MRKLVQRLFSKTDEQQRTRSVETTAMPEHQPEAPLPPLTPKLPNAPIPVDRFDPQVAVPGGYTDAPRPMVSFVVIVYKMPDQAEKTLLSLSTRYQRGVTEADYEVIVVENSSDSVLGEARACQFGNNVRYFYREETQPTPVPAVNFGAEKAKGTHISIMVDGARMLSPSVVSYMLAATRMHPHTLIAIPGYHLGPTLQQRSMLEGYCQEVEVELLASIDWPSDGYRLFEISCLSGTSCGGYFKPIGESNCLAVPSEIWDSLGGFDPDFTETGGGQVNLDFYKRAVELPDTLLVILMGEGSFHQFHGGITTGTKGEERIKAMDDHFNQYAALRGEPYKSPTQRPVYLGSLPDSAMKFMHHGTTQAMLVLED</sequence>
<dbReference type="Gene3D" id="3.90.550.10">
    <property type="entry name" value="Spore Coat Polysaccharide Biosynthesis Protein SpsA, Chain A"/>
    <property type="match status" value="1"/>
</dbReference>
<comment type="caution">
    <text evidence="3">The sequence shown here is derived from an EMBL/GenBank/DDBJ whole genome shotgun (WGS) entry which is preliminary data.</text>
</comment>
<evidence type="ECO:0000313" key="4">
    <source>
        <dbReference type="Proteomes" id="UP001143307"/>
    </source>
</evidence>
<dbReference type="Pfam" id="PF00535">
    <property type="entry name" value="Glycos_transf_2"/>
    <property type="match status" value="1"/>
</dbReference>
<evidence type="ECO:0000313" key="3">
    <source>
        <dbReference type="EMBL" id="MCX2974692.1"/>
    </source>
</evidence>
<dbReference type="SUPFAM" id="SSF53448">
    <property type="entry name" value="Nucleotide-diphospho-sugar transferases"/>
    <property type="match status" value="1"/>
</dbReference>